<proteinExistence type="predicted"/>
<keyword evidence="4" id="KW-1185">Reference proteome</keyword>
<dbReference type="GO" id="GO:0009244">
    <property type="term" value="P:lipopolysaccharide core region biosynthetic process"/>
    <property type="evidence" value="ECO:0007669"/>
    <property type="project" value="TreeGrafter"/>
</dbReference>
<evidence type="ECO:0000256" key="1">
    <source>
        <dbReference type="ARBA" id="ARBA00022676"/>
    </source>
</evidence>
<evidence type="ECO:0000313" key="3">
    <source>
        <dbReference type="EMBL" id="SDB46845.1"/>
    </source>
</evidence>
<accession>A0A1G6DPY8</accession>
<dbReference type="PANTHER" id="PTHR30160:SF1">
    <property type="entry name" value="LIPOPOLYSACCHARIDE 1,2-N-ACETYLGLUCOSAMINETRANSFERASE-RELATED"/>
    <property type="match status" value="1"/>
</dbReference>
<dbReference type="PANTHER" id="PTHR30160">
    <property type="entry name" value="TETRAACYLDISACCHARIDE 4'-KINASE-RELATED"/>
    <property type="match status" value="1"/>
</dbReference>
<dbReference type="STRING" id="617002.SAMN05660653_02269"/>
<dbReference type="GO" id="GO:0005829">
    <property type="term" value="C:cytosol"/>
    <property type="evidence" value="ECO:0007669"/>
    <property type="project" value="TreeGrafter"/>
</dbReference>
<dbReference type="SUPFAM" id="SSF53756">
    <property type="entry name" value="UDP-Glycosyltransferase/glycogen phosphorylase"/>
    <property type="match status" value="1"/>
</dbReference>
<dbReference type="Gene3D" id="3.40.50.2000">
    <property type="entry name" value="Glycogen Phosphorylase B"/>
    <property type="match status" value="2"/>
</dbReference>
<evidence type="ECO:0000313" key="4">
    <source>
        <dbReference type="Proteomes" id="UP000198771"/>
    </source>
</evidence>
<dbReference type="OrthoDB" id="9760688at2"/>
<dbReference type="Proteomes" id="UP000198771">
    <property type="component" value="Unassembled WGS sequence"/>
</dbReference>
<dbReference type="InterPro" id="IPR051199">
    <property type="entry name" value="LPS_LOS_Heptosyltrfase"/>
</dbReference>
<sequence length="315" mass="35296">MKTPTFLIIKPSSLGDIVHALLVAQMIKRGFPESRIDWVCRDIFAPLIHACPFVDNVFLFERHGGIAAFLRLIRTIRRQRYDWILDMQGLARSGLITALSRAETSIGRSDAREGARFVYTMRAPLPPTGVQSHAVTILSEFLPLLGLPRDVVPRLAIHPDNVDFRKDLAMPSAPILLFPESRRVEKNWPCFSRLTRDLRESFQDVPVAWAGAEAMPSPSDASERNFRNLTGKTSLQELLKLLSEARLVIGNDSGPLHLAAALGVPTLALFGPTDPARYRPYPGDDRLNRILRAPEGDFHRLQPETVLEAIREILT</sequence>
<evidence type="ECO:0000256" key="2">
    <source>
        <dbReference type="ARBA" id="ARBA00022679"/>
    </source>
</evidence>
<gene>
    <name evidence="3" type="ORF">SAMN05660653_02269</name>
</gene>
<keyword evidence="2 3" id="KW-0808">Transferase</keyword>
<name>A0A1G6DPY8_9BACT</name>
<dbReference type="InterPro" id="IPR002201">
    <property type="entry name" value="Glyco_trans_9"/>
</dbReference>
<dbReference type="CDD" id="cd03789">
    <property type="entry name" value="GT9_LPS_heptosyltransferase"/>
    <property type="match status" value="1"/>
</dbReference>
<dbReference type="GO" id="GO:0008713">
    <property type="term" value="F:ADP-heptose-lipopolysaccharide heptosyltransferase activity"/>
    <property type="evidence" value="ECO:0007669"/>
    <property type="project" value="TreeGrafter"/>
</dbReference>
<keyword evidence="1" id="KW-0328">Glycosyltransferase</keyword>
<reference evidence="3 4" key="1">
    <citation type="submission" date="2016-10" db="EMBL/GenBank/DDBJ databases">
        <authorList>
            <person name="de Groot N.N."/>
        </authorList>
    </citation>
    <scope>NUCLEOTIDE SEQUENCE [LARGE SCALE GENOMIC DNA]</scope>
    <source>
        <strain evidence="3 4">ASO4-2</strain>
    </source>
</reference>
<dbReference type="EMBL" id="FMXO01000013">
    <property type="protein sequence ID" value="SDB46845.1"/>
    <property type="molecule type" value="Genomic_DNA"/>
</dbReference>
<dbReference type="AlphaFoldDB" id="A0A1G6DPY8"/>
<dbReference type="Pfam" id="PF01075">
    <property type="entry name" value="Glyco_transf_9"/>
    <property type="match status" value="1"/>
</dbReference>
<protein>
    <submittedName>
        <fullName evidence="3">Heptosyltransferase I</fullName>
    </submittedName>
</protein>
<organism evidence="3 4">
    <name type="scientific">Desulfonatronum thiosulfatophilum</name>
    <dbReference type="NCBI Taxonomy" id="617002"/>
    <lineage>
        <taxon>Bacteria</taxon>
        <taxon>Pseudomonadati</taxon>
        <taxon>Thermodesulfobacteriota</taxon>
        <taxon>Desulfovibrionia</taxon>
        <taxon>Desulfovibrionales</taxon>
        <taxon>Desulfonatronaceae</taxon>
        <taxon>Desulfonatronum</taxon>
    </lineage>
</organism>
<dbReference type="RefSeq" id="WP_161946303.1">
    <property type="nucleotide sequence ID" value="NZ_FMXO01000013.1"/>
</dbReference>